<dbReference type="Gene3D" id="1.25.40.10">
    <property type="entry name" value="Tetratricopeptide repeat domain"/>
    <property type="match status" value="1"/>
</dbReference>
<dbReference type="InterPro" id="IPR011990">
    <property type="entry name" value="TPR-like_helical_dom_sf"/>
</dbReference>
<dbReference type="Proteomes" id="UP000017820">
    <property type="component" value="Unassembled WGS sequence"/>
</dbReference>
<sequence>MKKAIMAILITASVTCHAEEVKKAIDPFDLTASSSKVKELGLITQPEVDALEEKAKNLFSSGNCDKAIPVLIEYSKKANWLANMISATLDPYYGARYDDKKKFPYSKLKPLIPLETLANEYKQKRNIAFAMQGECLMKVGDNEKAIPLLLKALDLFGIENEVWWKRTRENLLNVINVSSPK</sequence>
<dbReference type="RefSeq" id="WP_023397563.1">
    <property type="nucleotide sequence ID" value="NZ_AUSV01000008.1"/>
</dbReference>
<proteinExistence type="predicted"/>
<organism evidence="2 3">
    <name type="scientific">Pseudoalteromonas luteoviolacea (strain 2ta16)</name>
    <dbReference type="NCBI Taxonomy" id="1353533"/>
    <lineage>
        <taxon>Bacteria</taxon>
        <taxon>Pseudomonadati</taxon>
        <taxon>Pseudomonadota</taxon>
        <taxon>Gammaproteobacteria</taxon>
        <taxon>Alteromonadales</taxon>
        <taxon>Pseudoalteromonadaceae</taxon>
        <taxon>Pseudoalteromonas</taxon>
    </lineage>
</organism>
<accession>V4HZ22</accession>
<evidence type="ECO:0008006" key="4">
    <source>
        <dbReference type="Google" id="ProtNLM"/>
    </source>
</evidence>
<evidence type="ECO:0000256" key="1">
    <source>
        <dbReference type="SAM" id="SignalP"/>
    </source>
</evidence>
<evidence type="ECO:0000313" key="3">
    <source>
        <dbReference type="Proteomes" id="UP000017820"/>
    </source>
</evidence>
<evidence type="ECO:0000313" key="2">
    <source>
        <dbReference type="EMBL" id="ESP95043.1"/>
    </source>
</evidence>
<comment type="caution">
    <text evidence="2">The sequence shown here is derived from an EMBL/GenBank/DDBJ whole genome shotgun (WGS) entry which is preliminary data.</text>
</comment>
<dbReference type="PATRIC" id="fig|1353533.3.peg.602"/>
<dbReference type="GeneID" id="29921169"/>
<protein>
    <recommendedName>
        <fullName evidence="4">Tetratricopeptide repeat protein</fullName>
    </recommendedName>
</protein>
<feature type="chain" id="PRO_5004718186" description="Tetratricopeptide repeat protein" evidence="1">
    <location>
        <begin position="19"/>
        <end position="181"/>
    </location>
</feature>
<dbReference type="AlphaFoldDB" id="V4HZ22"/>
<reference evidence="2 3" key="1">
    <citation type="submission" date="2013-07" db="EMBL/GenBank/DDBJ databases">
        <title>Draft genome sequence of Pseudoalteromonas luteoviolacea 2ta16.</title>
        <authorList>
            <person name="Allen E.E."/>
            <person name="Azam F."/>
            <person name="Podell S."/>
        </authorList>
    </citation>
    <scope>NUCLEOTIDE SEQUENCE [LARGE SCALE GENOMIC DNA]</scope>
    <source>
        <strain evidence="2 3">2ta16</strain>
    </source>
</reference>
<gene>
    <name evidence="2" type="ORF">PL2TA16_04599</name>
</gene>
<name>V4HZ22_PSEL2</name>
<dbReference type="EMBL" id="AUSV01000008">
    <property type="protein sequence ID" value="ESP95043.1"/>
    <property type="molecule type" value="Genomic_DNA"/>
</dbReference>
<feature type="signal peptide" evidence="1">
    <location>
        <begin position="1"/>
        <end position="18"/>
    </location>
</feature>
<keyword evidence="1" id="KW-0732">Signal</keyword>